<name>A0ACB9DDK8_9ASTR</name>
<comment type="caution">
    <text evidence="1">The sequence shown here is derived from an EMBL/GenBank/DDBJ whole genome shotgun (WGS) entry which is preliminary data.</text>
</comment>
<dbReference type="EMBL" id="CM042036">
    <property type="protein sequence ID" value="KAI3744615.1"/>
    <property type="molecule type" value="Genomic_DNA"/>
</dbReference>
<evidence type="ECO:0000313" key="2">
    <source>
        <dbReference type="Proteomes" id="UP001056120"/>
    </source>
</evidence>
<reference evidence="2" key="1">
    <citation type="journal article" date="2022" name="Mol. Ecol. Resour.">
        <title>The genomes of chicory, endive, great burdock and yacon provide insights into Asteraceae palaeo-polyploidization history and plant inulin production.</title>
        <authorList>
            <person name="Fan W."/>
            <person name="Wang S."/>
            <person name="Wang H."/>
            <person name="Wang A."/>
            <person name="Jiang F."/>
            <person name="Liu H."/>
            <person name="Zhao H."/>
            <person name="Xu D."/>
            <person name="Zhang Y."/>
        </authorList>
    </citation>
    <scope>NUCLEOTIDE SEQUENCE [LARGE SCALE GENOMIC DNA]</scope>
    <source>
        <strain evidence="2">cv. Yunnan</strain>
    </source>
</reference>
<organism evidence="1 2">
    <name type="scientific">Smallanthus sonchifolius</name>
    <dbReference type="NCBI Taxonomy" id="185202"/>
    <lineage>
        <taxon>Eukaryota</taxon>
        <taxon>Viridiplantae</taxon>
        <taxon>Streptophyta</taxon>
        <taxon>Embryophyta</taxon>
        <taxon>Tracheophyta</taxon>
        <taxon>Spermatophyta</taxon>
        <taxon>Magnoliopsida</taxon>
        <taxon>eudicotyledons</taxon>
        <taxon>Gunneridae</taxon>
        <taxon>Pentapetalae</taxon>
        <taxon>asterids</taxon>
        <taxon>campanulids</taxon>
        <taxon>Asterales</taxon>
        <taxon>Asteraceae</taxon>
        <taxon>Asteroideae</taxon>
        <taxon>Heliantheae alliance</taxon>
        <taxon>Millerieae</taxon>
        <taxon>Smallanthus</taxon>
    </lineage>
</organism>
<accession>A0ACB9DDK8</accession>
<gene>
    <name evidence="1" type="ORF">L1987_57701</name>
</gene>
<dbReference type="Proteomes" id="UP001056120">
    <property type="component" value="Linkage Group LG19"/>
</dbReference>
<evidence type="ECO:0000313" key="1">
    <source>
        <dbReference type="EMBL" id="KAI3744615.1"/>
    </source>
</evidence>
<reference evidence="1 2" key="2">
    <citation type="journal article" date="2022" name="Mol. Ecol. Resour.">
        <title>The genomes of chicory, endive, great burdock and yacon provide insights into Asteraceae paleo-polyploidization history and plant inulin production.</title>
        <authorList>
            <person name="Fan W."/>
            <person name="Wang S."/>
            <person name="Wang H."/>
            <person name="Wang A."/>
            <person name="Jiang F."/>
            <person name="Liu H."/>
            <person name="Zhao H."/>
            <person name="Xu D."/>
            <person name="Zhang Y."/>
        </authorList>
    </citation>
    <scope>NUCLEOTIDE SEQUENCE [LARGE SCALE GENOMIC DNA]</scope>
    <source>
        <strain evidence="2">cv. Yunnan</strain>
        <tissue evidence="1">Leaves</tissue>
    </source>
</reference>
<keyword evidence="2" id="KW-1185">Reference proteome</keyword>
<protein>
    <submittedName>
        <fullName evidence="1">Uncharacterized protein</fullName>
    </submittedName>
</protein>
<sequence>MCTKSFVNTYHKADNNKLKHDFCKECMEKTLDESSIQESLQKLQNVISFHIWTNIGMLEEVLREAPSEAQEKFEHHLLEQLELNILIVGSVEKPVVRLTQQSFLFVLFLARTIIR</sequence>
<proteinExistence type="predicted"/>